<dbReference type="Gene3D" id="2.60.40.10">
    <property type="entry name" value="Immunoglobulins"/>
    <property type="match status" value="2"/>
</dbReference>
<proteinExistence type="predicted"/>
<dbReference type="EMBL" id="JANPWB010000011">
    <property type="protein sequence ID" value="KAJ1132128.1"/>
    <property type="molecule type" value="Genomic_DNA"/>
</dbReference>
<gene>
    <name evidence="3" type="ORF">NDU88_010457</name>
</gene>
<dbReference type="Proteomes" id="UP001066276">
    <property type="component" value="Chromosome 7"/>
</dbReference>
<keyword evidence="4" id="KW-1185">Reference proteome</keyword>
<name>A0AAV7PV86_PLEWA</name>
<dbReference type="InterPro" id="IPR007110">
    <property type="entry name" value="Ig-like_dom"/>
</dbReference>
<evidence type="ECO:0000313" key="3">
    <source>
        <dbReference type="EMBL" id="KAJ1132128.1"/>
    </source>
</evidence>
<feature type="domain" description="Ig-like" evidence="2">
    <location>
        <begin position="138"/>
        <end position="229"/>
    </location>
</feature>
<dbReference type="InterPro" id="IPR036179">
    <property type="entry name" value="Ig-like_dom_sf"/>
</dbReference>
<dbReference type="PROSITE" id="PS50835">
    <property type="entry name" value="IG_LIKE"/>
    <property type="match status" value="1"/>
</dbReference>
<keyword evidence="1" id="KW-1015">Disulfide bond</keyword>
<dbReference type="Pfam" id="PF08205">
    <property type="entry name" value="C2-set_2"/>
    <property type="match status" value="1"/>
</dbReference>
<sequence length="235" mass="26303">MPLLKCLELILRSCFVSPFSVHLLGGDRLIEAHRPGPEGLLRGDSLHLQQPLAAHGTRRAPHHMYHTKPTSLIYSGKPSDPVRADYRGRSRFVGDLKSGNCSLQISSVRGDDAKDYYPWIVPLSKDYELYKVTASDRPEEISLDVPGLMTEGTPVKITCSVVHTCPSSPPSLSWDWKDSNVRNYHEDLSNGRWNVVSEINYTPMAQDHGKGLQCTATYTEKITPKRNITMAIKCE</sequence>
<dbReference type="InterPro" id="IPR013783">
    <property type="entry name" value="Ig-like_fold"/>
</dbReference>
<protein>
    <recommendedName>
        <fullName evidence="2">Ig-like domain-containing protein</fullName>
    </recommendedName>
</protein>
<evidence type="ECO:0000313" key="4">
    <source>
        <dbReference type="Proteomes" id="UP001066276"/>
    </source>
</evidence>
<organism evidence="3 4">
    <name type="scientific">Pleurodeles waltl</name>
    <name type="common">Iberian ribbed newt</name>
    <dbReference type="NCBI Taxonomy" id="8319"/>
    <lineage>
        <taxon>Eukaryota</taxon>
        <taxon>Metazoa</taxon>
        <taxon>Chordata</taxon>
        <taxon>Craniata</taxon>
        <taxon>Vertebrata</taxon>
        <taxon>Euteleostomi</taxon>
        <taxon>Amphibia</taxon>
        <taxon>Batrachia</taxon>
        <taxon>Caudata</taxon>
        <taxon>Salamandroidea</taxon>
        <taxon>Salamandridae</taxon>
        <taxon>Pleurodelinae</taxon>
        <taxon>Pleurodeles</taxon>
    </lineage>
</organism>
<dbReference type="PANTHER" id="PTHR46484">
    <property type="entry name" value="SI:CH211-171H4.5-RELATED"/>
    <property type="match status" value="1"/>
</dbReference>
<dbReference type="AlphaFoldDB" id="A0AAV7PV86"/>
<dbReference type="PANTHER" id="PTHR46484:SF1">
    <property type="entry name" value="SCHWANN CELL MYELIN PROTEIN-RELATED"/>
    <property type="match status" value="1"/>
</dbReference>
<dbReference type="InterPro" id="IPR013162">
    <property type="entry name" value="CD80_C2-set"/>
</dbReference>
<comment type="caution">
    <text evidence="3">The sequence shown here is derived from an EMBL/GenBank/DDBJ whole genome shotgun (WGS) entry which is preliminary data.</text>
</comment>
<reference evidence="3" key="1">
    <citation type="journal article" date="2022" name="bioRxiv">
        <title>Sequencing and chromosome-scale assembly of the giantPleurodeles waltlgenome.</title>
        <authorList>
            <person name="Brown T."/>
            <person name="Elewa A."/>
            <person name="Iarovenko S."/>
            <person name="Subramanian E."/>
            <person name="Araus A.J."/>
            <person name="Petzold A."/>
            <person name="Susuki M."/>
            <person name="Suzuki K.-i.T."/>
            <person name="Hayashi T."/>
            <person name="Toyoda A."/>
            <person name="Oliveira C."/>
            <person name="Osipova E."/>
            <person name="Leigh N.D."/>
            <person name="Simon A."/>
            <person name="Yun M.H."/>
        </authorList>
    </citation>
    <scope>NUCLEOTIDE SEQUENCE</scope>
    <source>
        <strain evidence="3">20211129_DDA</strain>
        <tissue evidence="3">Liver</tissue>
    </source>
</reference>
<dbReference type="SUPFAM" id="SSF48726">
    <property type="entry name" value="Immunoglobulin"/>
    <property type="match status" value="1"/>
</dbReference>
<evidence type="ECO:0000256" key="1">
    <source>
        <dbReference type="ARBA" id="ARBA00023157"/>
    </source>
</evidence>
<evidence type="ECO:0000259" key="2">
    <source>
        <dbReference type="PROSITE" id="PS50835"/>
    </source>
</evidence>
<accession>A0AAV7PV86</accession>